<dbReference type="EMBL" id="JARKHS020023438">
    <property type="protein sequence ID" value="KAK8768791.1"/>
    <property type="molecule type" value="Genomic_DNA"/>
</dbReference>
<gene>
    <name evidence="2" type="ORF">V5799_014743</name>
</gene>
<proteinExistence type="predicted"/>
<keyword evidence="3" id="KW-1185">Reference proteome</keyword>
<dbReference type="Proteomes" id="UP001321473">
    <property type="component" value="Unassembled WGS sequence"/>
</dbReference>
<reference evidence="2 3" key="1">
    <citation type="journal article" date="2023" name="Arcadia Sci">
        <title>De novo assembly of a long-read Amblyomma americanum tick genome.</title>
        <authorList>
            <person name="Chou S."/>
            <person name="Poskanzer K.E."/>
            <person name="Rollins M."/>
            <person name="Thuy-Boun P.S."/>
        </authorList>
    </citation>
    <scope>NUCLEOTIDE SEQUENCE [LARGE SCALE GENOMIC DNA]</scope>
    <source>
        <strain evidence="2">F_SG_1</strain>
        <tissue evidence="2">Salivary glands</tissue>
    </source>
</reference>
<feature type="compositionally biased region" description="Basic and acidic residues" evidence="1">
    <location>
        <begin position="65"/>
        <end position="75"/>
    </location>
</feature>
<accession>A0AAQ4E251</accession>
<organism evidence="2 3">
    <name type="scientific">Amblyomma americanum</name>
    <name type="common">Lone star tick</name>
    <dbReference type="NCBI Taxonomy" id="6943"/>
    <lineage>
        <taxon>Eukaryota</taxon>
        <taxon>Metazoa</taxon>
        <taxon>Ecdysozoa</taxon>
        <taxon>Arthropoda</taxon>
        <taxon>Chelicerata</taxon>
        <taxon>Arachnida</taxon>
        <taxon>Acari</taxon>
        <taxon>Parasitiformes</taxon>
        <taxon>Ixodida</taxon>
        <taxon>Ixodoidea</taxon>
        <taxon>Ixodidae</taxon>
        <taxon>Amblyomminae</taxon>
        <taxon>Amblyomma</taxon>
    </lineage>
</organism>
<evidence type="ECO:0000256" key="1">
    <source>
        <dbReference type="SAM" id="MobiDB-lite"/>
    </source>
</evidence>
<dbReference type="AlphaFoldDB" id="A0AAQ4E251"/>
<dbReference type="PANTHER" id="PTHR37558">
    <property type="entry name" value="HTH CENPB-TYPE DOMAIN-CONTAINING PROTEIN"/>
    <property type="match status" value="1"/>
</dbReference>
<feature type="region of interest" description="Disordered" evidence="1">
    <location>
        <begin position="177"/>
        <end position="205"/>
    </location>
</feature>
<feature type="region of interest" description="Disordered" evidence="1">
    <location>
        <begin position="62"/>
        <end position="88"/>
    </location>
</feature>
<protein>
    <submittedName>
        <fullName evidence="2">Uncharacterized protein</fullName>
    </submittedName>
</protein>
<sequence>MLKKPFTSRRVRDRFDLLITRYAANDRRNQKKSGTEEEYSERDQLLQDILCLIDGTSYKIKRSRKDGGSASRKDLAAASQPMNNTAARKKTAAARDLYMERYAAAYRDTPPESAGIDLDMAGKKKSDQNTDYDFMLKRMKHEMIMKEKECEVELRRLAFEESKLQWEKELKIMEQEERILERRERAEEKEEERRHRAEEERRADARDNALIQLVQSLTAKIN</sequence>
<name>A0AAQ4E251_AMBAM</name>
<comment type="caution">
    <text evidence="2">The sequence shown here is derived from an EMBL/GenBank/DDBJ whole genome shotgun (WGS) entry which is preliminary data.</text>
</comment>
<evidence type="ECO:0000313" key="3">
    <source>
        <dbReference type="Proteomes" id="UP001321473"/>
    </source>
</evidence>
<evidence type="ECO:0000313" key="2">
    <source>
        <dbReference type="EMBL" id="KAK8768791.1"/>
    </source>
</evidence>
<dbReference type="PANTHER" id="PTHR37558:SF1">
    <property type="entry name" value="HTH CENPB-TYPE DOMAIN-CONTAINING PROTEIN"/>
    <property type="match status" value="1"/>
</dbReference>